<proteinExistence type="predicted"/>
<accession>A0A8F6TU88</accession>
<sequence length="672" mass="72986">MPDWGPFSPAPLGVGPYSDHWAEQEGTYARNQSAYRSADSFIGQPSPYLLRDATFAGMTAPDVDLRNRLGRSLYELDDHVPVPTHAVNENWDASEDWLASAVDLANIPELDRDTVIVGIVDTGIPLCHTRFRTASGNTRILASWQQTTTWSGQDDLPFGRELYGSEIDALVNAHTRAGYLDEEAFNRAAGLVEPHLPFGARDLDRHASHGAHVMDLACGFAPDTTEIDPEKLRIIAVNLPPQFLHGPAGDFLQYYAAFGFRRIVGLADALWQRDHPTDPKGAYPISFNFSYGMQAGPKDGSMPLERLIRDMVAERAAPVVINGVPRLKPPLRIHMPAGNSNLYQCAAKLQLSGAGASELTWRIQPDDQTSNQLEIWTPPFAKNDLPDAADFSLALAVPNDGLVPAPQPQVGECAPFGNYARLCCFKHNVDDAGDMQRLVFLIQVAQTFRPDAAGAALAPAGQWKLAIAGPDQLDLSVYIQSDQSFIMQSPIGRRSYFDDPGYRKYRENGELADSAVYCTALGEPGSGPVSRIGTNNALGASPSIALIGGFRESDGQPALYSSTGTAALPDSDVDLLYPSEDRAATYGLRASGSRIGSTASFRGTSMATALATRDVALEMLNTQDFNLPNLFAADFLRARAEVFETNRPANFCPVDGRKGGTGRTRSSRRLRR</sequence>
<evidence type="ECO:0000313" key="2">
    <source>
        <dbReference type="EMBL" id="QXT39057.1"/>
    </source>
</evidence>
<protein>
    <submittedName>
        <fullName evidence="2">S8 family serine peptidase</fullName>
    </submittedName>
</protein>
<dbReference type="EMBL" id="CP079194">
    <property type="protein sequence ID" value="QXT39057.1"/>
    <property type="molecule type" value="Genomic_DNA"/>
</dbReference>
<dbReference type="AlphaFoldDB" id="A0A8F6TU88"/>
<dbReference type="Proteomes" id="UP000825009">
    <property type="component" value="Chromosome"/>
</dbReference>
<reference evidence="2 3" key="1">
    <citation type="submission" date="2021-07" db="EMBL/GenBank/DDBJ databases">
        <title>A novel Jannaschia species isolated from marine dinoflagellate Ceratoperidinium margalefii.</title>
        <authorList>
            <person name="Jiang Y."/>
            <person name="Li Z."/>
        </authorList>
    </citation>
    <scope>NUCLEOTIDE SEQUENCE [LARGE SCALE GENOMIC DNA]</scope>
    <source>
        <strain evidence="2 3">J12C1-MA-4</strain>
    </source>
</reference>
<name>A0A8F6TU88_9RHOB</name>
<dbReference type="KEGG" id="gce:KYE46_14125"/>
<dbReference type="RefSeq" id="WP_219001367.1">
    <property type="nucleotide sequence ID" value="NZ_CP079194.1"/>
</dbReference>
<keyword evidence="3" id="KW-1185">Reference proteome</keyword>
<organism evidence="2 3">
    <name type="scientific">Gymnodinialimonas ceratoperidinii</name>
    <dbReference type="NCBI Taxonomy" id="2856823"/>
    <lineage>
        <taxon>Bacteria</taxon>
        <taxon>Pseudomonadati</taxon>
        <taxon>Pseudomonadota</taxon>
        <taxon>Alphaproteobacteria</taxon>
        <taxon>Rhodobacterales</taxon>
        <taxon>Paracoccaceae</taxon>
        <taxon>Gymnodinialimonas</taxon>
    </lineage>
</organism>
<evidence type="ECO:0000313" key="3">
    <source>
        <dbReference type="Proteomes" id="UP000825009"/>
    </source>
</evidence>
<evidence type="ECO:0000256" key="1">
    <source>
        <dbReference type="SAM" id="MobiDB-lite"/>
    </source>
</evidence>
<gene>
    <name evidence="2" type="ORF">KYE46_14125</name>
</gene>
<feature type="region of interest" description="Disordered" evidence="1">
    <location>
        <begin position="651"/>
        <end position="672"/>
    </location>
</feature>